<protein>
    <submittedName>
        <fullName evidence="1">Nuclease SbcCD subunit C</fullName>
    </submittedName>
</protein>
<sequence>MSRGRYTLSRLDEVTDARRESGLSIEVMDSFTGISRPVKTLSGGEIFLASLSLALGLSDVVQAYAGGIRLDTILVDEGFGSLDPESLDMAIRTLTDLQKGGRLVGIISHVAELKERISTRLEITPGPRGSSASFRI</sequence>
<organism evidence="1">
    <name type="scientific">bioreactor metagenome</name>
    <dbReference type="NCBI Taxonomy" id="1076179"/>
    <lineage>
        <taxon>unclassified sequences</taxon>
        <taxon>metagenomes</taxon>
        <taxon>ecological metagenomes</taxon>
    </lineage>
</organism>
<dbReference type="Gene3D" id="3.40.50.300">
    <property type="entry name" value="P-loop containing nucleotide triphosphate hydrolases"/>
    <property type="match status" value="1"/>
</dbReference>
<dbReference type="EMBL" id="VSSQ01010714">
    <property type="protein sequence ID" value="MPM45024.1"/>
    <property type="molecule type" value="Genomic_DNA"/>
</dbReference>
<dbReference type="PANTHER" id="PTHR32114">
    <property type="entry name" value="ABC TRANSPORTER ABCH.3"/>
    <property type="match status" value="1"/>
</dbReference>
<dbReference type="PANTHER" id="PTHR32114:SF2">
    <property type="entry name" value="ABC TRANSPORTER ABCH.3"/>
    <property type="match status" value="1"/>
</dbReference>
<proteinExistence type="predicted"/>
<name>A0A645A5H8_9ZZZZ</name>
<dbReference type="InterPro" id="IPR027417">
    <property type="entry name" value="P-loop_NTPase"/>
</dbReference>
<dbReference type="AlphaFoldDB" id="A0A645A5H8"/>
<dbReference type="SUPFAM" id="SSF52540">
    <property type="entry name" value="P-loop containing nucleoside triphosphate hydrolases"/>
    <property type="match status" value="1"/>
</dbReference>
<evidence type="ECO:0000313" key="1">
    <source>
        <dbReference type="EMBL" id="MPM45024.1"/>
    </source>
</evidence>
<comment type="caution">
    <text evidence="1">The sequence shown here is derived from an EMBL/GenBank/DDBJ whole genome shotgun (WGS) entry which is preliminary data.</text>
</comment>
<accession>A0A645A5H8</accession>
<reference evidence="1" key="1">
    <citation type="submission" date="2019-08" db="EMBL/GenBank/DDBJ databases">
        <authorList>
            <person name="Kucharzyk K."/>
            <person name="Murdoch R.W."/>
            <person name="Higgins S."/>
            <person name="Loffler F."/>
        </authorList>
    </citation>
    <scope>NUCLEOTIDE SEQUENCE</scope>
</reference>
<dbReference type="Pfam" id="PF13558">
    <property type="entry name" value="SbcC_Walker_B"/>
    <property type="match status" value="1"/>
</dbReference>
<gene>
    <name evidence="1" type="primary">sbcC_5</name>
    <name evidence="1" type="ORF">SDC9_91709</name>
</gene>